<proteinExistence type="predicted"/>
<feature type="repeat" description="TPR" evidence="1">
    <location>
        <begin position="51"/>
        <end position="84"/>
    </location>
</feature>
<dbReference type="EMBL" id="JACIET010000001">
    <property type="protein sequence ID" value="MBB4011416.1"/>
    <property type="molecule type" value="Genomic_DNA"/>
</dbReference>
<gene>
    <name evidence="2" type="ORF">GGR36_000724</name>
</gene>
<evidence type="ECO:0000256" key="1">
    <source>
        <dbReference type="PROSITE-ProRule" id="PRU00339"/>
    </source>
</evidence>
<evidence type="ECO:0000313" key="3">
    <source>
        <dbReference type="Proteomes" id="UP000561045"/>
    </source>
</evidence>
<dbReference type="SMART" id="SM00028">
    <property type="entry name" value="TPR"/>
    <property type="match status" value="2"/>
</dbReference>
<comment type="caution">
    <text evidence="2">The sequence shown here is derived from an EMBL/GenBank/DDBJ whole genome shotgun (WGS) entry which is preliminary data.</text>
</comment>
<evidence type="ECO:0000313" key="2">
    <source>
        <dbReference type="EMBL" id="MBB4011416.1"/>
    </source>
</evidence>
<dbReference type="PROSITE" id="PS50005">
    <property type="entry name" value="TPR"/>
    <property type="match status" value="2"/>
</dbReference>
<dbReference type="Gene3D" id="1.25.40.10">
    <property type="entry name" value="Tetratricopeptide repeat domain"/>
    <property type="match status" value="1"/>
</dbReference>
<dbReference type="Proteomes" id="UP000561045">
    <property type="component" value="Unassembled WGS sequence"/>
</dbReference>
<reference evidence="2 3" key="1">
    <citation type="submission" date="2020-08" db="EMBL/GenBank/DDBJ databases">
        <title>Genomic Encyclopedia of Type Strains, Phase IV (KMG-IV): sequencing the most valuable type-strain genomes for metagenomic binning, comparative biology and taxonomic classification.</title>
        <authorList>
            <person name="Goeker M."/>
        </authorList>
    </citation>
    <scope>NUCLEOTIDE SEQUENCE [LARGE SCALE GENOMIC DNA]</scope>
    <source>
        <strain evidence="2 3">DSM 106739</strain>
    </source>
</reference>
<accession>A0A840BKK6</accession>
<feature type="repeat" description="TPR" evidence="1">
    <location>
        <begin position="17"/>
        <end position="50"/>
    </location>
</feature>
<name>A0A840BKK6_9RHOO</name>
<dbReference type="InterPro" id="IPR019734">
    <property type="entry name" value="TPR_rpt"/>
</dbReference>
<dbReference type="AlphaFoldDB" id="A0A840BKK6"/>
<keyword evidence="1" id="KW-0802">TPR repeat</keyword>
<dbReference type="RefSeq" id="WP_183631953.1">
    <property type="nucleotide sequence ID" value="NZ_BAABLE010000011.1"/>
</dbReference>
<dbReference type="SUPFAM" id="SSF48452">
    <property type="entry name" value="TPR-like"/>
    <property type="match status" value="1"/>
</dbReference>
<keyword evidence="3" id="KW-1185">Reference proteome</keyword>
<dbReference type="Pfam" id="PF14559">
    <property type="entry name" value="TPR_19"/>
    <property type="match status" value="1"/>
</dbReference>
<organism evidence="2 3">
    <name type="scientific">Niveibacterium umoris</name>
    <dbReference type="NCBI Taxonomy" id="1193620"/>
    <lineage>
        <taxon>Bacteria</taxon>
        <taxon>Pseudomonadati</taxon>
        <taxon>Pseudomonadota</taxon>
        <taxon>Betaproteobacteria</taxon>
        <taxon>Rhodocyclales</taxon>
        <taxon>Rhodocyclaceae</taxon>
        <taxon>Niveibacterium</taxon>
    </lineage>
</organism>
<protein>
    <submittedName>
        <fullName evidence="2">Flp pilus assembly protein TadD</fullName>
    </submittedName>
</protein>
<dbReference type="InterPro" id="IPR011990">
    <property type="entry name" value="TPR-like_helical_dom_sf"/>
</dbReference>
<sequence>MNNETSHRFTTGAVEIAENHLASAISLAREGQFEAAVSAFRKALSFVPDRSDAWQGLGYCYRKLSRFAQANEAYGEAQRLDPTRGAVWVNAPVAAIPLH</sequence>